<name>A0A5N6KBS2_MONLA</name>
<dbReference type="Proteomes" id="UP000326757">
    <property type="component" value="Unassembled WGS sequence"/>
</dbReference>
<keyword evidence="1" id="KW-0812">Transmembrane</keyword>
<dbReference type="AlphaFoldDB" id="A0A5N6KBS2"/>
<evidence type="ECO:0000256" key="1">
    <source>
        <dbReference type="SAM" id="Phobius"/>
    </source>
</evidence>
<dbReference type="OrthoDB" id="446168at2759"/>
<evidence type="ECO:0000313" key="3">
    <source>
        <dbReference type="Proteomes" id="UP000326757"/>
    </source>
</evidence>
<keyword evidence="3" id="KW-1185">Reference proteome</keyword>
<proteinExistence type="predicted"/>
<comment type="caution">
    <text evidence="2">The sequence shown here is derived from an EMBL/GenBank/DDBJ whole genome shotgun (WGS) entry which is preliminary data.</text>
</comment>
<protein>
    <submittedName>
        <fullName evidence="2">Uncharacterized protein</fullName>
    </submittedName>
</protein>
<keyword evidence="1" id="KW-0472">Membrane</keyword>
<organism evidence="2 3">
    <name type="scientific">Monilinia laxa</name>
    <name type="common">Brown rot fungus</name>
    <name type="synonym">Sclerotinia laxa</name>
    <dbReference type="NCBI Taxonomy" id="61186"/>
    <lineage>
        <taxon>Eukaryota</taxon>
        <taxon>Fungi</taxon>
        <taxon>Dikarya</taxon>
        <taxon>Ascomycota</taxon>
        <taxon>Pezizomycotina</taxon>
        <taxon>Leotiomycetes</taxon>
        <taxon>Helotiales</taxon>
        <taxon>Sclerotiniaceae</taxon>
        <taxon>Monilinia</taxon>
    </lineage>
</organism>
<feature type="transmembrane region" description="Helical" evidence="1">
    <location>
        <begin position="47"/>
        <end position="73"/>
    </location>
</feature>
<evidence type="ECO:0000313" key="2">
    <source>
        <dbReference type="EMBL" id="KAB8300893.1"/>
    </source>
</evidence>
<sequence>MYGSPLTLILPRKKTSDEFLPTALQLQSIEYHKRGPITLPVLSTRTYAILTFGGAITVLSGKVLIVSGVNLLLTRKLTASLIQQYGRKLTKAIKKYHAILGPDGGDKMVATRARGVITLNEAAPVTILEDLIAPRVTRYVGINHGVDDLRVVCKDKI</sequence>
<dbReference type="EMBL" id="VIGI01000004">
    <property type="protein sequence ID" value="KAB8300893.1"/>
    <property type="molecule type" value="Genomic_DNA"/>
</dbReference>
<reference evidence="2 3" key="1">
    <citation type="submission" date="2019-06" db="EMBL/GenBank/DDBJ databases">
        <title>Genome Sequence of the Brown Rot Fungal Pathogen Monilinia laxa.</title>
        <authorList>
            <person name="De Miccolis Angelini R.M."/>
            <person name="Landi L."/>
            <person name="Abate D."/>
            <person name="Pollastro S."/>
            <person name="Romanazzi G."/>
            <person name="Faretra F."/>
        </authorList>
    </citation>
    <scope>NUCLEOTIDE SEQUENCE [LARGE SCALE GENOMIC DNA]</scope>
    <source>
        <strain evidence="2 3">Mlax316</strain>
    </source>
</reference>
<gene>
    <name evidence="2" type="ORF">EYC80_002820</name>
</gene>
<accession>A0A5N6KBS2</accession>
<keyword evidence="1" id="KW-1133">Transmembrane helix</keyword>